<dbReference type="Proteomes" id="UP000053467">
    <property type="component" value="Unassembled WGS sequence"/>
</dbReference>
<dbReference type="Pfam" id="PF13458">
    <property type="entry name" value="Peripla_BP_6"/>
    <property type="match status" value="1"/>
</dbReference>
<keyword evidence="4" id="KW-0675">Receptor</keyword>
<dbReference type="InterPro" id="IPR051010">
    <property type="entry name" value="BCAA_transport"/>
</dbReference>
<keyword evidence="2" id="KW-0732">Signal</keyword>
<dbReference type="PANTHER" id="PTHR30483:SF6">
    <property type="entry name" value="PERIPLASMIC BINDING PROTEIN OF ABC TRANSPORTER FOR NATURAL AMINO ACIDS"/>
    <property type="match status" value="1"/>
</dbReference>
<feature type="domain" description="Leucine-binding protein" evidence="3">
    <location>
        <begin position="218"/>
        <end position="536"/>
    </location>
</feature>
<proteinExistence type="inferred from homology"/>
<dbReference type="AlphaFoldDB" id="A0A101I3B4"/>
<comment type="similarity">
    <text evidence="1">Belongs to the leucine-binding protein family.</text>
</comment>
<evidence type="ECO:0000256" key="1">
    <source>
        <dbReference type="ARBA" id="ARBA00010062"/>
    </source>
</evidence>
<dbReference type="InterPro" id="IPR028082">
    <property type="entry name" value="Peripla_BP_I"/>
</dbReference>
<dbReference type="Gene3D" id="1.25.40.10">
    <property type="entry name" value="Tetratricopeptide repeat domain"/>
    <property type="match status" value="1"/>
</dbReference>
<accession>A0A101I3B4</accession>
<evidence type="ECO:0000259" key="3">
    <source>
        <dbReference type="Pfam" id="PF13458"/>
    </source>
</evidence>
<comment type="caution">
    <text evidence="4">The sequence shown here is derived from an EMBL/GenBank/DDBJ whole genome shotgun (WGS) entry which is preliminary data.</text>
</comment>
<dbReference type="Gene3D" id="3.40.50.2300">
    <property type="match status" value="2"/>
</dbReference>
<dbReference type="InterPro" id="IPR011990">
    <property type="entry name" value="TPR-like_helical_dom_sf"/>
</dbReference>
<protein>
    <submittedName>
        <fullName evidence="4">Extracellular ligand-binding receptor</fullName>
    </submittedName>
</protein>
<organism evidence="4 5">
    <name type="scientific">candidate division TA06 bacterium 34_109</name>
    <dbReference type="NCBI Taxonomy" id="1635277"/>
    <lineage>
        <taxon>Bacteria</taxon>
        <taxon>Bacteria division TA06</taxon>
    </lineage>
</organism>
<dbReference type="SUPFAM" id="SSF53822">
    <property type="entry name" value="Periplasmic binding protein-like I"/>
    <property type="match status" value="1"/>
</dbReference>
<dbReference type="EMBL" id="LGGX01000004">
    <property type="protein sequence ID" value="KUK87463.1"/>
    <property type="molecule type" value="Genomic_DNA"/>
</dbReference>
<evidence type="ECO:0000313" key="5">
    <source>
        <dbReference type="Proteomes" id="UP000053467"/>
    </source>
</evidence>
<dbReference type="PANTHER" id="PTHR30483">
    <property type="entry name" value="LEUCINE-SPECIFIC-BINDING PROTEIN"/>
    <property type="match status" value="1"/>
</dbReference>
<evidence type="ECO:0000256" key="2">
    <source>
        <dbReference type="ARBA" id="ARBA00022729"/>
    </source>
</evidence>
<name>A0A101I3B4_UNCT6</name>
<gene>
    <name evidence="4" type="ORF">XE03_0630</name>
</gene>
<evidence type="ECO:0000313" key="4">
    <source>
        <dbReference type="EMBL" id="KUK87463.1"/>
    </source>
</evidence>
<reference evidence="5" key="1">
    <citation type="journal article" date="2015" name="MBio">
        <title>Genome-Resolved Metagenomic Analysis Reveals Roles for Candidate Phyla and Other Microbial Community Members in Biogeochemical Transformations in Oil Reservoirs.</title>
        <authorList>
            <person name="Hu P."/>
            <person name="Tom L."/>
            <person name="Singh A."/>
            <person name="Thomas B.C."/>
            <person name="Baker B.J."/>
            <person name="Piceno Y.M."/>
            <person name="Andersen G.L."/>
            <person name="Banfield J.F."/>
        </authorList>
    </citation>
    <scope>NUCLEOTIDE SEQUENCE [LARGE SCALE GENOMIC DNA]</scope>
</reference>
<sequence>MRSKVFKFSVILILSLILFAQDIDKLYLDGKKFIENNDFENGVKIIDLFITNYPENLRTKDLVVNFIRKCPLQYFNNKVTYAEFLSEKFPHDSVTNNIRVEMANVYIKKKLYFESFKWIYEVFKFSDENSINKSNALKNLKNLIKRYLNESELEYIYYNFSDDNINPLILLTLYKIYKEKGDLEKSEIFKQKLIKEYSDSEETKRELFGIVETKRSKLKIALLLQLTGDMARFGEQVLRGCAIASEEENINFDVFDTEGSSFKTVYLIDSIFKDKSYVAVIGPLTSQETAIVGAYLYNGKTLPVFSPTATDGDLLNFENNIFLLNRTLVEEAIFTAQVMEKDSSIKNVGIIYPDDSFGRSLSSAFKREAKKLGINVVFDIVYNPGTQDFIEKISLIEKMNFDAIYLPTNYEDAILLTTQLTFKDIDCYIYGSSLWYNENLIRLAKDYLKKTYIVYPKIASELSPDLQSFKMNYYKKYIDEPDRFSILSYDLLKFLSGLLNNGIKDRRGINEYVKKIEDYKGISGKISFKKNRLNFDLYYVKNTDFVKKEF</sequence>
<dbReference type="InterPro" id="IPR028081">
    <property type="entry name" value="Leu-bd"/>
</dbReference>